<keyword evidence="7 13" id="KW-0418">Kinase</keyword>
<keyword evidence="9" id="KW-0902">Two-component regulatory system</keyword>
<dbReference type="InterPro" id="IPR036890">
    <property type="entry name" value="HATPase_C_sf"/>
</dbReference>
<dbReference type="CDD" id="cd00082">
    <property type="entry name" value="HisKA"/>
    <property type="match status" value="1"/>
</dbReference>
<dbReference type="InterPro" id="IPR003660">
    <property type="entry name" value="HAMP_dom"/>
</dbReference>
<feature type="transmembrane region" description="Helical" evidence="10">
    <location>
        <begin position="168"/>
        <end position="189"/>
    </location>
</feature>
<organism evidence="13 14">
    <name type="scientific">Rhizobium ruizarguesonis</name>
    <dbReference type="NCBI Taxonomy" id="2081791"/>
    <lineage>
        <taxon>Bacteria</taxon>
        <taxon>Pseudomonadati</taxon>
        <taxon>Pseudomonadota</taxon>
        <taxon>Alphaproteobacteria</taxon>
        <taxon>Hyphomicrobiales</taxon>
        <taxon>Rhizobiaceae</taxon>
        <taxon>Rhizobium/Agrobacterium group</taxon>
        <taxon>Rhizobium</taxon>
    </lineage>
</organism>
<feature type="domain" description="Histidine kinase" evidence="11">
    <location>
        <begin position="247"/>
        <end position="451"/>
    </location>
</feature>
<keyword evidence="4" id="KW-0597">Phosphoprotein</keyword>
<dbReference type="AlphaFoldDB" id="A0AAE4YSV5"/>
<evidence type="ECO:0000256" key="5">
    <source>
        <dbReference type="ARBA" id="ARBA00022679"/>
    </source>
</evidence>
<keyword evidence="10" id="KW-0472">Membrane</keyword>
<dbReference type="EMBL" id="WUFC01000017">
    <property type="protein sequence ID" value="NEI50089.1"/>
    <property type="molecule type" value="Genomic_DNA"/>
</dbReference>
<dbReference type="PANTHER" id="PTHR45436:SF5">
    <property type="entry name" value="SENSOR HISTIDINE KINASE TRCS"/>
    <property type="match status" value="1"/>
</dbReference>
<dbReference type="PANTHER" id="PTHR45436">
    <property type="entry name" value="SENSOR HISTIDINE KINASE YKOH"/>
    <property type="match status" value="1"/>
</dbReference>
<dbReference type="SUPFAM" id="SSF47384">
    <property type="entry name" value="Homodimeric domain of signal transducing histidine kinase"/>
    <property type="match status" value="1"/>
</dbReference>
<feature type="domain" description="HAMP" evidence="12">
    <location>
        <begin position="188"/>
        <end position="239"/>
    </location>
</feature>
<evidence type="ECO:0000259" key="12">
    <source>
        <dbReference type="PROSITE" id="PS50885"/>
    </source>
</evidence>
<comment type="catalytic activity">
    <reaction evidence="1">
        <text>ATP + protein L-histidine = ADP + protein N-phospho-L-histidine.</text>
        <dbReference type="EC" id="2.7.13.3"/>
    </reaction>
</comment>
<dbReference type="Gene3D" id="1.10.287.130">
    <property type="match status" value="1"/>
</dbReference>
<evidence type="ECO:0000256" key="9">
    <source>
        <dbReference type="ARBA" id="ARBA00023012"/>
    </source>
</evidence>
<evidence type="ECO:0000256" key="3">
    <source>
        <dbReference type="ARBA" id="ARBA00012438"/>
    </source>
</evidence>
<dbReference type="GO" id="GO:0000155">
    <property type="term" value="F:phosphorelay sensor kinase activity"/>
    <property type="evidence" value="ECO:0007669"/>
    <property type="project" value="InterPro"/>
</dbReference>
<dbReference type="InterPro" id="IPR003661">
    <property type="entry name" value="HisK_dim/P_dom"/>
</dbReference>
<dbReference type="Proteomes" id="UP000661163">
    <property type="component" value="Unassembled WGS sequence"/>
</dbReference>
<dbReference type="InterPro" id="IPR003594">
    <property type="entry name" value="HATPase_dom"/>
</dbReference>
<dbReference type="InterPro" id="IPR050428">
    <property type="entry name" value="TCS_sensor_his_kinase"/>
</dbReference>
<dbReference type="SUPFAM" id="SSF55874">
    <property type="entry name" value="ATPase domain of HSP90 chaperone/DNA topoisomerase II/histidine kinase"/>
    <property type="match status" value="1"/>
</dbReference>
<dbReference type="InterPro" id="IPR036097">
    <property type="entry name" value="HisK_dim/P_sf"/>
</dbReference>
<evidence type="ECO:0000313" key="14">
    <source>
        <dbReference type="Proteomes" id="UP000661163"/>
    </source>
</evidence>
<dbReference type="InterPro" id="IPR005467">
    <property type="entry name" value="His_kinase_dom"/>
</dbReference>
<protein>
    <recommendedName>
        <fullName evidence="3">histidine kinase</fullName>
        <ecNumber evidence="3">2.7.13.3</ecNumber>
    </recommendedName>
</protein>
<comment type="subcellular location">
    <subcellularLocation>
        <location evidence="2">Membrane</location>
    </subcellularLocation>
</comment>
<name>A0AAE4YSV5_9HYPH</name>
<dbReference type="PROSITE" id="PS50109">
    <property type="entry name" value="HIS_KIN"/>
    <property type="match status" value="1"/>
</dbReference>
<evidence type="ECO:0000313" key="13">
    <source>
        <dbReference type="EMBL" id="NEI50089.1"/>
    </source>
</evidence>
<keyword evidence="8 10" id="KW-1133">Transmembrane helix</keyword>
<dbReference type="Gene3D" id="3.30.565.10">
    <property type="entry name" value="Histidine kinase-like ATPase, C-terminal domain"/>
    <property type="match status" value="1"/>
</dbReference>
<dbReference type="GO" id="GO:0005886">
    <property type="term" value="C:plasma membrane"/>
    <property type="evidence" value="ECO:0007669"/>
    <property type="project" value="TreeGrafter"/>
</dbReference>
<gene>
    <name evidence="13" type="ORF">GR217_20555</name>
</gene>
<feature type="transmembrane region" description="Helical" evidence="10">
    <location>
        <begin position="12"/>
        <end position="32"/>
    </location>
</feature>
<evidence type="ECO:0000256" key="10">
    <source>
        <dbReference type="SAM" id="Phobius"/>
    </source>
</evidence>
<evidence type="ECO:0000256" key="7">
    <source>
        <dbReference type="ARBA" id="ARBA00022777"/>
    </source>
</evidence>
<keyword evidence="6 10" id="KW-0812">Transmembrane</keyword>
<dbReference type="RefSeq" id="WP_164566349.1">
    <property type="nucleotide sequence ID" value="NZ_WUFC01000017.1"/>
</dbReference>
<proteinExistence type="predicted"/>
<dbReference type="Pfam" id="PF02518">
    <property type="entry name" value="HATPase_c"/>
    <property type="match status" value="1"/>
</dbReference>
<evidence type="ECO:0000256" key="8">
    <source>
        <dbReference type="ARBA" id="ARBA00022989"/>
    </source>
</evidence>
<sequence>MRSLHGRFIITSFIAVSICLAAAYVALVQIFADSYSKRVQNELTGHINRLAAVIRFLPGGRLQVPENPPDNRFLIPYGGLYWQIDDPVGKAEVRSSSLFDYVLPLPEESHPVGIMHQYRLSGPEGKDVLVQERVLSLAAPEGRRPIRIAVAVNADEVDSARLGFALDILPYVAVLAALLVLMSIGQLWIGLRPLDRIGRDLKAVRDRKASRLAGAYPREVQPLVNQLNKLLESQGAAMEKARSRASDLAHGLKTPLTVLTNNAYSLREKGEIEIADELDHLAETMLSHVENELARARITPSPDQRSGDADVEKIVNETVRMLRHTEAGERLAWDVNVADRLSVPVDPHDFRELVGNLLENACKWARTGIYVSAVRQYGHSRLVIEDDGPGVSPEKLPELPRRGVRLDRLKPGSGLGLAIVSEIAAVYDLTLVLENRVEGGFRAEVEFPDASDSRQESTGSVEDLC</sequence>
<evidence type="ECO:0000256" key="2">
    <source>
        <dbReference type="ARBA" id="ARBA00004370"/>
    </source>
</evidence>
<reference evidence="13 14" key="1">
    <citation type="submission" date="2019-12" db="EMBL/GenBank/DDBJ databases">
        <title>Rhizobium genotypes associated with high levels of biological nitrogen fixation by grain legumes in a temperate-maritime cropping system.</title>
        <authorList>
            <person name="Maluk M."/>
            <person name="Francesc Ferrando Molina F."/>
            <person name="Lopez Del Egido L."/>
            <person name="Lafos M."/>
            <person name="Langarica-Fuentes A."/>
            <person name="Gebre Yohannes G."/>
            <person name="Young M.W."/>
            <person name="Martin P."/>
            <person name="Gantlett R."/>
            <person name="Kenicer G."/>
            <person name="Hawes C."/>
            <person name="Begg G.S."/>
            <person name="Quilliam R.S."/>
            <person name="Squire G.R."/>
            <person name="Poole P.S."/>
            <person name="Young P.W."/>
            <person name="Iannetta P.M."/>
            <person name="James E.K."/>
        </authorList>
    </citation>
    <scope>NUCLEOTIDE SEQUENCE [LARGE SCALE GENOMIC DNA]</scope>
    <source>
        <strain evidence="13 14">JHI985</strain>
    </source>
</reference>
<evidence type="ECO:0000256" key="6">
    <source>
        <dbReference type="ARBA" id="ARBA00022692"/>
    </source>
</evidence>
<dbReference type="PROSITE" id="PS50885">
    <property type="entry name" value="HAMP"/>
    <property type="match status" value="1"/>
</dbReference>
<comment type="caution">
    <text evidence="13">The sequence shown here is derived from an EMBL/GenBank/DDBJ whole genome shotgun (WGS) entry which is preliminary data.</text>
</comment>
<dbReference type="SMART" id="SM00387">
    <property type="entry name" value="HATPase_c"/>
    <property type="match status" value="1"/>
</dbReference>
<evidence type="ECO:0000256" key="1">
    <source>
        <dbReference type="ARBA" id="ARBA00000085"/>
    </source>
</evidence>
<accession>A0AAE4YSV5</accession>
<keyword evidence="5" id="KW-0808">Transferase</keyword>
<dbReference type="EC" id="2.7.13.3" evidence="3"/>
<evidence type="ECO:0000256" key="4">
    <source>
        <dbReference type="ARBA" id="ARBA00022553"/>
    </source>
</evidence>
<evidence type="ECO:0000259" key="11">
    <source>
        <dbReference type="PROSITE" id="PS50109"/>
    </source>
</evidence>